<evidence type="ECO:0000313" key="7">
    <source>
        <dbReference type="Proteomes" id="UP000515908"/>
    </source>
</evidence>
<dbReference type="InterPro" id="IPR000212">
    <property type="entry name" value="DNA_helicase_UvrD/REP"/>
</dbReference>
<evidence type="ECO:0000256" key="3">
    <source>
        <dbReference type="ARBA" id="ARBA00022806"/>
    </source>
</evidence>
<dbReference type="PANTHER" id="PTHR11070">
    <property type="entry name" value="UVRD / RECB / PCRA DNA HELICASE FAMILY MEMBER"/>
    <property type="match status" value="1"/>
</dbReference>
<dbReference type="GO" id="GO:0005634">
    <property type="term" value="C:nucleus"/>
    <property type="evidence" value="ECO:0007669"/>
    <property type="project" value="TreeGrafter"/>
</dbReference>
<keyword evidence="3 6" id="KW-0347">Helicase</keyword>
<organism evidence="6 7">
    <name type="scientific">Angomonas deanei</name>
    <dbReference type="NCBI Taxonomy" id="59799"/>
    <lineage>
        <taxon>Eukaryota</taxon>
        <taxon>Discoba</taxon>
        <taxon>Euglenozoa</taxon>
        <taxon>Kinetoplastea</taxon>
        <taxon>Metakinetoplastina</taxon>
        <taxon>Trypanosomatida</taxon>
        <taxon>Trypanosomatidae</taxon>
        <taxon>Strigomonadinae</taxon>
        <taxon>Angomonas</taxon>
    </lineage>
</organism>
<keyword evidence="1" id="KW-0547">Nucleotide-binding</keyword>
<dbReference type="Pfam" id="PF13361">
    <property type="entry name" value="UvrD_C"/>
    <property type="match status" value="1"/>
</dbReference>
<dbReference type="Gene3D" id="3.40.50.300">
    <property type="entry name" value="P-loop containing nucleotide triphosphate hydrolases"/>
    <property type="match status" value="1"/>
</dbReference>
<evidence type="ECO:0000259" key="5">
    <source>
        <dbReference type="Pfam" id="PF13361"/>
    </source>
</evidence>
<sequence length="190" mass="20824">MEEEEEEVSLTQLLLSTLDKTVLFMMDEIGAEEEVEGKTPAVCTPGTVLWRLVDQFTELSEEDSLAGVKIKNAASAAASHNTSPHRSSGVTVESSGKVTVGTVHAAKGLEWPCVLLTDCNCGGFPLRVRNVQSKVFKEEKRIFYVALSRAKFDLFCLTATDGEKSPFVEEISAHLTPLSVEDIFCEYAPY</sequence>
<dbReference type="VEuPathDB" id="TriTrypDB:ADEAN_000676300"/>
<evidence type="ECO:0000256" key="4">
    <source>
        <dbReference type="ARBA" id="ARBA00022840"/>
    </source>
</evidence>
<dbReference type="InterPro" id="IPR014017">
    <property type="entry name" value="DNA_helicase_UvrD-like_C"/>
</dbReference>
<dbReference type="GO" id="GO:0000725">
    <property type="term" value="P:recombinational repair"/>
    <property type="evidence" value="ECO:0007669"/>
    <property type="project" value="TreeGrafter"/>
</dbReference>
<name>A0A7G2CJZ4_9TRYP</name>
<dbReference type="Proteomes" id="UP000515908">
    <property type="component" value="Chromosome 13"/>
</dbReference>
<reference evidence="6 7" key="1">
    <citation type="submission" date="2020-08" db="EMBL/GenBank/DDBJ databases">
        <authorList>
            <person name="Newling K."/>
            <person name="Davey J."/>
            <person name="Forrester S."/>
        </authorList>
    </citation>
    <scope>NUCLEOTIDE SEQUENCE [LARGE SCALE GENOMIC DNA]</scope>
    <source>
        <strain evidence="7">Crithidia deanei Carvalho (ATCC PRA-265)</strain>
    </source>
</reference>
<keyword evidence="7" id="KW-1185">Reference proteome</keyword>
<feature type="domain" description="UvrD-like helicase C-terminal" evidence="5">
    <location>
        <begin position="52"/>
        <end position="157"/>
    </location>
</feature>
<keyword evidence="2" id="KW-0378">Hydrolase</keyword>
<dbReference type="PANTHER" id="PTHR11070:SF2">
    <property type="entry name" value="ATP-DEPENDENT DNA HELICASE SRS2"/>
    <property type="match status" value="1"/>
</dbReference>
<evidence type="ECO:0000256" key="1">
    <source>
        <dbReference type="ARBA" id="ARBA00022741"/>
    </source>
</evidence>
<keyword evidence="4" id="KW-0067">ATP-binding</keyword>
<dbReference type="SUPFAM" id="SSF52540">
    <property type="entry name" value="P-loop containing nucleoside triphosphate hydrolases"/>
    <property type="match status" value="1"/>
</dbReference>
<dbReference type="AlphaFoldDB" id="A0A7G2CJZ4"/>
<dbReference type="GO" id="GO:0003677">
    <property type="term" value="F:DNA binding"/>
    <property type="evidence" value="ECO:0007669"/>
    <property type="project" value="InterPro"/>
</dbReference>
<dbReference type="InterPro" id="IPR027417">
    <property type="entry name" value="P-loop_NTPase"/>
</dbReference>
<dbReference type="GO" id="GO:0043138">
    <property type="term" value="F:3'-5' DNA helicase activity"/>
    <property type="evidence" value="ECO:0007669"/>
    <property type="project" value="TreeGrafter"/>
</dbReference>
<protein>
    <submittedName>
        <fullName evidence="6">UvrD-like helicase C-terminal domain containing protein, putative</fullName>
    </submittedName>
</protein>
<evidence type="ECO:0000256" key="2">
    <source>
        <dbReference type="ARBA" id="ARBA00022801"/>
    </source>
</evidence>
<evidence type="ECO:0000313" key="6">
    <source>
        <dbReference type="EMBL" id="CAD2219261.1"/>
    </source>
</evidence>
<proteinExistence type="predicted"/>
<dbReference type="GO" id="GO:0005524">
    <property type="term" value="F:ATP binding"/>
    <property type="evidence" value="ECO:0007669"/>
    <property type="project" value="UniProtKB-KW"/>
</dbReference>
<dbReference type="EMBL" id="LR877157">
    <property type="protein sequence ID" value="CAD2219261.1"/>
    <property type="molecule type" value="Genomic_DNA"/>
</dbReference>
<gene>
    <name evidence="6" type="ORF">ADEAN_000676300</name>
</gene>
<accession>A0A7G2CJZ4</accession>
<dbReference type="GO" id="GO:0016787">
    <property type="term" value="F:hydrolase activity"/>
    <property type="evidence" value="ECO:0007669"/>
    <property type="project" value="UniProtKB-KW"/>
</dbReference>